<dbReference type="Proteomes" id="UP000186868">
    <property type="component" value="Unassembled WGS sequence"/>
</dbReference>
<keyword evidence="2" id="KW-1185">Reference proteome</keyword>
<accession>A0A1U7HMF0</accession>
<evidence type="ECO:0000313" key="2">
    <source>
        <dbReference type="Proteomes" id="UP000186868"/>
    </source>
</evidence>
<evidence type="ECO:0000313" key="1">
    <source>
        <dbReference type="EMBL" id="OKH24772.1"/>
    </source>
</evidence>
<sequence>MTNFLIFRIDLSLTVEDFKKILSAIESQVKNPLKLKVFSIVSHDFRILKDNSKPNEFLTILESQFGKPLSNRNEKAYTLSEYELRN</sequence>
<reference evidence="1 2" key="1">
    <citation type="submission" date="2016-11" db="EMBL/GenBank/DDBJ databases">
        <title>Draft Genome Sequences of Nine Cyanobacterial Strains from Diverse Habitats.</title>
        <authorList>
            <person name="Zhu T."/>
            <person name="Hou S."/>
            <person name="Lu X."/>
            <person name="Hess W.R."/>
        </authorList>
    </citation>
    <scope>NUCLEOTIDE SEQUENCE [LARGE SCALE GENOMIC DNA]</scope>
    <source>
        <strain evidence="1 2">NIES-593</strain>
    </source>
</reference>
<proteinExistence type="predicted"/>
<dbReference type="AlphaFoldDB" id="A0A1U7HMF0"/>
<comment type="caution">
    <text evidence="1">The sequence shown here is derived from an EMBL/GenBank/DDBJ whole genome shotgun (WGS) entry which is preliminary data.</text>
</comment>
<dbReference type="OrthoDB" id="581718at2"/>
<name>A0A1U7HMF0_9CYAN</name>
<dbReference type="RefSeq" id="WP_073598722.1">
    <property type="nucleotide sequence ID" value="NZ_MRCB01000005.1"/>
</dbReference>
<organism evidence="1 2">
    <name type="scientific">Hydrococcus rivularis NIES-593</name>
    <dbReference type="NCBI Taxonomy" id="1921803"/>
    <lineage>
        <taxon>Bacteria</taxon>
        <taxon>Bacillati</taxon>
        <taxon>Cyanobacteriota</taxon>
        <taxon>Cyanophyceae</taxon>
        <taxon>Pleurocapsales</taxon>
        <taxon>Hydrococcaceae</taxon>
        <taxon>Hydrococcus</taxon>
    </lineage>
</organism>
<gene>
    <name evidence="1" type="ORF">NIES593_06000</name>
</gene>
<protein>
    <submittedName>
        <fullName evidence="1">Uncharacterized protein</fullName>
    </submittedName>
</protein>
<dbReference type="EMBL" id="MRCB01000005">
    <property type="protein sequence ID" value="OKH24772.1"/>
    <property type="molecule type" value="Genomic_DNA"/>
</dbReference>